<proteinExistence type="predicted"/>
<evidence type="ECO:0000313" key="2">
    <source>
        <dbReference type="EMBL" id="GGI07094.1"/>
    </source>
</evidence>
<dbReference type="EMBL" id="BMDG01000004">
    <property type="protein sequence ID" value="GGI07094.1"/>
    <property type="molecule type" value="Genomic_DNA"/>
</dbReference>
<dbReference type="Proteomes" id="UP000632535">
    <property type="component" value="Unassembled WGS sequence"/>
</dbReference>
<feature type="region of interest" description="Disordered" evidence="1">
    <location>
        <begin position="24"/>
        <end position="62"/>
    </location>
</feature>
<reference evidence="3" key="1">
    <citation type="journal article" date="2019" name="Int. J. Syst. Evol. Microbiol.">
        <title>The Global Catalogue of Microorganisms (GCM) 10K type strain sequencing project: providing services to taxonomists for standard genome sequencing and annotation.</title>
        <authorList>
            <consortium name="The Broad Institute Genomics Platform"/>
            <consortium name="The Broad Institute Genome Sequencing Center for Infectious Disease"/>
            <person name="Wu L."/>
            <person name="Ma J."/>
        </authorList>
    </citation>
    <scope>NUCLEOTIDE SEQUENCE [LARGE SCALE GENOMIC DNA]</scope>
    <source>
        <strain evidence="3">CCM 8653</strain>
    </source>
</reference>
<gene>
    <name evidence="2" type="ORF">GCM10007368_14440</name>
</gene>
<sequence length="140" mass="13711">MIVVVVLPTPPFWLHIATMRAGPWDASGAGSAKSGSGRPTTSVRGSAGLSPPGPPKSGVPAAGPVAEAAVGEASLVVVCVMMSLPSPSLTSVTLPQRPTGSGRRAGRGAHPPAPAPPAQRSALGCAAAYTSRSVSGVTIV</sequence>
<evidence type="ECO:0000256" key="1">
    <source>
        <dbReference type="SAM" id="MobiDB-lite"/>
    </source>
</evidence>
<name>A0ABQ2B764_9MICO</name>
<keyword evidence="3" id="KW-1185">Reference proteome</keyword>
<accession>A0ABQ2B764</accession>
<comment type="caution">
    <text evidence="2">The sequence shown here is derived from an EMBL/GenBank/DDBJ whole genome shotgun (WGS) entry which is preliminary data.</text>
</comment>
<organism evidence="2 3">
    <name type="scientific">Isoptericola cucumis</name>
    <dbReference type="NCBI Taxonomy" id="1776856"/>
    <lineage>
        <taxon>Bacteria</taxon>
        <taxon>Bacillati</taxon>
        <taxon>Actinomycetota</taxon>
        <taxon>Actinomycetes</taxon>
        <taxon>Micrococcales</taxon>
        <taxon>Promicromonosporaceae</taxon>
        <taxon>Isoptericola</taxon>
    </lineage>
</organism>
<feature type="compositionally biased region" description="Low complexity" evidence="1">
    <location>
        <begin position="26"/>
        <end position="37"/>
    </location>
</feature>
<feature type="compositionally biased region" description="Low complexity" evidence="1">
    <location>
        <begin position="87"/>
        <end position="102"/>
    </location>
</feature>
<protein>
    <submittedName>
        <fullName evidence="2">Uncharacterized protein</fullName>
    </submittedName>
</protein>
<feature type="region of interest" description="Disordered" evidence="1">
    <location>
        <begin position="87"/>
        <end position="120"/>
    </location>
</feature>
<evidence type="ECO:0000313" key="3">
    <source>
        <dbReference type="Proteomes" id="UP000632535"/>
    </source>
</evidence>